<keyword evidence="2" id="KW-0012">Acyltransferase</keyword>
<evidence type="ECO:0000256" key="2">
    <source>
        <dbReference type="ARBA" id="ARBA00023315"/>
    </source>
</evidence>
<feature type="region of interest" description="Disordered" evidence="3">
    <location>
        <begin position="1"/>
        <end position="21"/>
    </location>
</feature>
<organism evidence="4 5">
    <name type="scientific">Dioscorea zingiberensis</name>
    <dbReference type="NCBI Taxonomy" id="325984"/>
    <lineage>
        <taxon>Eukaryota</taxon>
        <taxon>Viridiplantae</taxon>
        <taxon>Streptophyta</taxon>
        <taxon>Embryophyta</taxon>
        <taxon>Tracheophyta</taxon>
        <taxon>Spermatophyta</taxon>
        <taxon>Magnoliopsida</taxon>
        <taxon>Liliopsida</taxon>
        <taxon>Dioscoreales</taxon>
        <taxon>Dioscoreaceae</taxon>
        <taxon>Dioscorea</taxon>
    </lineage>
</organism>
<feature type="compositionally biased region" description="Polar residues" evidence="3">
    <location>
        <begin position="10"/>
        <end position="21"/>
    </location>
</feature>
<keyword evidence="5" id="KW-1185">Reference proteome</keyword>
<reference evidence="4" key="2">
    <citation type="journal article" date="2022" name="Hortic Res">
        <title>The genome of Dioscorea zingiberensis sheds light on the biosynthesis, origin and evolution of the medicinally important diosgenin saponins.</title>
        <authorList>
            <person name="Li Y."/>
            <person name="Tan C."/>
            <person name="Li Z."/>
            <person name="Guo J."/>
            <person name="Li S."/>
            <person name="Chen X."/>
            <person name="Wang C."/>
            <person name="Dai X."/>
            <person name="Yang H."/>
            <person name="Song W."/>
            <person name="Hou L."/>
            <person name="Xu J."/>
            <person name="Tong Z."/>
            <person name="Xu A."/>
            <person name="Yuan X."/>
            <person name="Wang W."/>
            <person name="Yang Q."/>
            <person name="Chen L."/>
            <person name="Sun Z."/>
            <person name="Wang K."/>
            <person name="Pan B."/>
            <person name="Chen J."/>
            <person name="Bao Y."/>
            <person name="Liu F."/>
            <person name="Qi X."/>
            <person name="Gang D.R."/>
            <person name="Wen J."/>
            <person name="Li J."/>
        </authorList>
    </citation>
    <scope>NUCLEOTIDE SEQUENCE</scope>
    <source>
        <strain evidence="4">Dzin_1.0</strain>
    </source>
</reference>
<evidence type="ECO:0000313" key="4">
    <source>
        <dbReference type="EMBL" id="KAJ0970088.1"/>
    </source>
</evidence>
<sequence>MASSPIKVLEQSTVSPPNSSVPETSIPLSFSDLMCLNVNNVERIFFYSIPAISTSHFVKHLLPSLKTSLSLTLQHFFPLAGHVIFSPNSDGGKFQYQYKDGDSISFTVAESDRDFTHLARDDARSVIELESLVPALAAVSADTTPLMAVQVTVFLSQGVCLGLTINHGACYGTIAANFLKSWAATCKSGATSAVLSTTPLFDRSLFVYPKELYSHSLEFAVKSRKLRSVTPSSRTTEHDAAKTDMVIASFWLTRDQIVKLKRWISEKKVGVHCSTFVVACAYVWTCQVRARGLPRNQVAWLGFPVNARGRLRPAVPEGYFGNCLGICLSKAEVGELVKEDGLRAAAEILGRVIDGLGDGVLRDVVDAWVEMGKKVKDERPLLVSGSPGFRFYDSDFGWGRPVKVEVVSLKNTGAMSISEGKEGGGIGIGLAAPKMEMERFSFEFAQGLHQLLHSF</sequence>
<keyword evidence="1" id="KW-0808">Transferase</keyword>
<dbReference type="SUPFAM" id="SSF52777">
    <property type="entry name" value="CoA-dependent acyltransferases"/>
    <property type="match status" value="1"/>
</dbReference>
<reference evidence="4" key="1">
    <citation type="submission" date="2021-03" db="EMBL/GenBank/DDBJ databases">
        <authorList>
            <person name="Li Z."/>
            <person name="Yang C."/>
        </authorList>
    </citation>
    <scope>NUCLEOTIDE SEQUENCE</scope>
    <source>
        <strain evidence="4">Dzin_1.0</strain>
        <tissue evidence="4">Leaf</tissue>
    </source>
</reference>
<dbReference type="Gene3D" id="3.30.559.10">
    <property type="entry name" value="Chloramphenicol acetyltransferase-like domain"/>
    <property type="match status" value="2"/>
</dbReference>
<evidence type="ECO:0000313" key="5">
    <source>
        <dbReference type="Proteomes" id="UP001085076"/>
    </source>
</evidence>
<comment type="caution">
    <text evidence="4">The sequence shown here is derived from an EMBL/GenBank/DDBJ whole genome shotgun (WGS) entry which is preliminary data.</text>
</comment>
<evidence type="ECO:0000256" key="1">
    <source>
        <dbReference type="ARBA" id="ARBA00022679"/>
    </source>
</evidence>
<proteinExistence type="predicted"/>
<dbReference type="AlphaFoldDB" id="A0A9D5CC54"/>
<dbReference type="InterPro" id="IPR023213">
    <property type="entry name" value="CAT-like_dom_sf"/>
</dbReference>
<name>A0A9D5CC54_9LILI</name>
<dbReference type="Proteomes" id="UP001085076">
    <property type="component" value="Miscellaneous, Linkage group lg06"/>
</dbReference>
<dbReference type="GO" id="GO:0016747">
    <property type="term" value="F:acyltransferase activity, transferring groups other than amino-acyl groups"/>
    <property type="evidence" value="ECO:0007669"/>
    <property type="project" value="UniProtKB-ARBA"/>
</dbReference>
<dbReference type="PANTHER" id="PTHR31625">
    <property type="match status" value="1"/>
</dbReference>
<dbReference type="Pfam" id="PF02458">
    <property type="entry name" value="Transferase"/>
    <property type="match status" value="1"/>
</dbReference>
<dbReference type="OrthoDB" id="1862401at2759"/>
<evidence type="ECO:0000256" key="3">
    <source>
        <dbReference type="SAM" id="MobiDB-lite"/>
    </source>
</evidence>
<accession>A0A9D5CC54</accession>
<protein>
    <submittedName>
        <fullName evidence="4">Uncharacterized protein</fullName>
    </submittedName>
</protein>
<dbReference type="EMBL" id="JAGGNH010000006">
    <property type="protein sequence ID" value="KAJ0970088.1"/>
    <property type="molecule type" value="Genomic_DNA"/>
</dbReference>
<dbReference type="InterPro" id="IPR051504">
    <property type="entry name" value="Plant_metabolite_acyltrans"/>
</dbReference>
<gene>
    <name evidence="4" type="ORF">J5N97_022965</name>
</gene>